<organism evidence="4 5">
    <name type="scientific">Sitophilus oryzae</name>
    <name type="common">Rice weevil</name>
    <name type="synonym">Curculio oryzae</name>
    <dbReference type="NCBI Taxonomy" id="7048"/>
    <lineage>
        <taxon>Eukaryota</taxon>
        <taxon>Metazoa</taxon>
        <taxon>Ecdysozoa</taxon>
        <taxon>Arthropoda</taxon>
        <taxon>Hexapoda</taxon>
        <taxon>Insecta</taxon>
        <taxon>Pterygota</taxon>
        <taxon>Neoptera</taxon>
        <taxon>Endopterygota</taxon>
        <taxon>Coleoptera</taxon>
        <taxon>Polyphaga</taxon>
        <taxon>Cucujiformia</taxon>
        <taxon>Curculionidae</taxon>
        <taxon>Dryophthorinae</taxon>
        <taxon>Sitophilus</taxon>
    </lineage>
</organism>
<dbReference type="PROSITE" id="PS51450">
    <property type="entry name" value="LRR"/>
    <property type="match status" value="2"/>
</dbReference>
<protein>
    <submittedName>
        <fullName evidence="5">Leucine-rich repeat-containing protein 15-like</fullName>
    </submittedName>
</protein>
<keyword evidence="4" id="KW-1185">Reference proteome</keyword>
<name>A0A6J2YA81_SITOR</name>
<accession>A0A6J2YA81</accession>
<dbReference type="KEGG" id="soy:115885573"/>
<keyword evidence="3" id="KW-0732">Signal</keyword>
<reference evidence="5" key="1">
    <citation type="submission" date="2025-08" db="UniProtKB">
        <authorList>
            <consortium name="RefSeq"/>
        </authorList>
    </citation>
    <scope>IDENTIFICATION</scope>
    <source>
        <tissue evidence="5">Gonads</tissue>
    </source>
</reference>
<feature type="chain" id="PRO_5026969793" evidence="3">
    <location>
        <begin position="18"/>
        <end position="355"/>
    </location>
</feature>
<dbReference type="Proteomes" id="UP000504635">
    <property type="component" value="Unplaced"/>
</dbReference>
<keyword evidence="1" id="KW-0433">Leucine-rich repeat</keyword>
<dbReference type="Pfam" id="PF13855">
    <property type="entry name" value="LRR_8"/>
    <property type="match status" value="1"/>
</dbReference>
<dbReference type="InParanoid" id="A0A6J2YA81"/>
<evidence type="ECO:0000313" key="5">
    <source>
        <dbReference type="RefSeq" id="XP_030760387.1"/>
    </source>
</evidence>
<keyword evidence="2" id="KW-0677">Repeat</keyword>
<dbReference type="GeneID" id="115885573"/>
<gene>
    <name evidence="5" type="primary">LOC115885573</name>
</gene>
<evidence type="ECO:0000313" key="4">
    <source>
        <dbReference type="Proteomes" id="UP000504635"/>
    </source>
</evidence>
<sequence>MLKYTFISLLFTLSVLASVVKEHRFRIPNQTSTHFIGRAPINRSVKVCDVGSENITECKTLENTLEIAKFITGTRIKVQVRDEPLAEVHKYFFTGLLHVEDLIMCDCGVIYIEAGTFFPLISLKKLDLRRNYIEHIKPGVFNYLLLAELDLSHNKIKIVEADALNHMKNLRQIDLSNNLISTYDPKWFLDAPNLSQLHLENNFVRALPESAFRNLIDLESEINIFFSFNRINFVHPLAFNDMGKTTIEKLYMDHNLLDSWHANWSMNINDLKIAFNNVTCIHGDIAAVIKNNTLQNFAYNPYNCTCLKEIKIIGDGYGLSSQWFMDKYLRCRHDFKPRNAPHRAALRNMQIFSSP</sequence>
<evidence type="ECO:0000256" key="3">
    <source>
        <dbReference type="SAM" id="SignalP"/>
    </source>
</evidence>
<dbReference type="PANTHER" id="PTHR24366:SF96">
    <property type="entry name" value="LEUCINE RICH REPEAT CONTAINING 53"/>
    <property type="match status" value="1"/>
</dbReference>
<dbReference type="RefSeq" id="XP_030760387.1">
    <property type="nucleotide sequence ID" value="XM_030904527.1"/>
</dbReference>
<dbReference type="Pfam" id="PF00560">
    <property type="entry name" value="LRR_1"/>
    <property type="match status" value="1"/>
</dbReference>
<dbReference type="InterPro" id="IPR001611">
    <property type="entry name" value="Leu-rich_rpt"/>
</dbReference>
<dbReference type="PANTHER" id="PTHR24366">
    <property type="entry name" value="IG(IMMUNOGLOBULIN) AND LRR(LEUCINE RICH REPEAT) DOMAINS"/>
    <property type="match status" value="1"/>
</dbReference>
<dbReference type="SUPFAM" id="SSF52058">
    <property type="entry name" value="L domain-like"/>
    <property type="match status" value="1"/>
</dbReference>
<dbReference type="InterPro" id="IPR003591">
    <property type="entry name" value="Leu-rich_rpt_typical-subtyp"/>
</dbReference>
<proteinExistence type="predicted"/>
<dbReference type="AlphaFoldDB" id="A0A6J2YA81"/>
<evidence type="ECO:0000256" key="1">
    <source>
        <dbReference type="ARBA" id="ARBA00022614"/>
    </source>
</evidence>
<dbReference type="SMART" id="SM00369">
    <property type="entry name" value="LRR_TYP"/>
    <property type="match status" value="4"/>
</dbReference>
<dbReference type="InterPro" id="IPR032675">
    <property type="entry name" value="LRR_dom_sf"/>
</dbReference>
<feature type="signal peptide" evidence="3">
    <location>
        <begin position="1"/>
        <end position="17"/>
    </location>
</feature>
<dbReference type="Gene3D" id="3.80.10.10">
    <property type="entry name" value="Ribonuclease Inhibitor"/>
    <property type="match status" value="1"/>
</dbReference>
<evidence type="ECO:0000256" key="2">
    <source>
        <dbReference type="ARBA" id="ARBA00022737"/>
    </source>
</evidence>
<dbReference type="OrthoDB" id="676979at2759"/>